<dbReference type="InterPro" id="IPR016035">
    <property type="entry name" value="Acyl_Trfase/lysoPLipase"/>
</dbReference>
<evidence type="ECO:0000256" key="2">
    <source>
        <dbReference type="PROSITE-ProRule" id="PRU01161"/>
    </source>
</evidence>
<dbReference type="EMBL" id="BAAAGS010000071">
    <property type="protein sequence ID" value="GAA0556653.1"/>
    <property type="molecule type" value="Genomic_DNA"/>
</dbReference>
<feature type="transmembrane region" description="Helical" evidence="4">
    <location>
        <begin position="1042"/>
        <end position="1062"/>
    </location>
</feature>
<feature type="transmembrane region" description="Helical" evidence="4">
    <location>
        <begin position="1068"/>
        <end position="1087"/>
    </location>
</feature>
<evidence type="ECO:0000256" key="3">
    <source>
        <dbReference type="SAM" id="MobiDB-lite"/>
    </source>
</evidence>
<sequence length="1150" mass="123570">MATGPVQENEQELRLALAMRGGASLAVWIGGAVAEINHLRSALAEPGPARHPWGALARLAGYDSVAVDVLAGASAGGLNATLLSTSMVYGMPFDRMRRMWVRLADLEAMARQVPKLWDARPPSLLEGDGYFRTELARTISEGVAEGDGARDVSRRADLLLTATLLDPVIERHFDGRSRPLTQERRTASFRFRHRGEAGDPLSDFGTGTAFDETVRRLAHAARTTSSFPFAFEPSRVYSSTGEVPPGEPNMSGLFSELNTTGSPYRVIDGGVLDNIPVAAAVDAIAAAPADRPTQRWLLYLNPEGAASDTERADGAGLPVASAAIRARLSQESLLSDLDALDEHNRVVERTGLRRRALFARLRAAEPAERQDLLVREAAEVETEHAVVRCELDAQAVRRLLEEPAGTEDGRLLPPVPGDPLAGWSARARHLLGRRLSRRMAAHATPRVFDDVRGLLSGVQECIGWARDIERWSAAPAGIGRCKSALYRLRVFAEVLEGHADRYWLNGARLEPIVESDELDGWIDRVLRRRERLQHHLPSPVRPLLGSVLASVEGGEGFQHELTGFARELLSIVESSGADAVPDDAGGVDAVAEATAVLHGIADRLAAAAGERVHLDEPEQLGYSLLEEAGARALRPLVVLTAPLDVGRTPGTRINLLRVVSDEQSSLPFEALRRGADIPLRIADKIRGADLSNFGAFLSARWRANDWMWGRMDAAASLVGLLTDPRRLAQRNAHLGAGGLREALRAIVSDPAPQELGDLDEERAAQWRGFLAELWSAHADEVRAELDALFADPDDEHALKQTRKLLIERLHWTIVACELPFVATVKPGADTDGGGEPATPPPPELTDQVRRYRVGRERLPDLGEKRIAALATRFGLLAYRAVRPDGTGVLDRLGRLALTLVKPLLLAVLLAFAAPRRVSLVAFVAASAVMFTGYGPTVPGLQLLSNDQAESAFQTTISWCSPPDETGAAAACAVRDLSGCPLADYGGAPCGEEPAAAGAPNWFGLADFSGTSFGVGVLWAMLLTILFAVWLGRALMGHASGLARWLPALFITAVLLGAEGWLWSTGFRLTALGLVLVAAVLTWPATLAYRTTARIAAVAVTAVVFAATLAWVADAPPEGGWILAAIALTGYAHVLLLATVDLLRPRPRPSG</sequence>
<dbReference type="NCBIfam" id="TIGR03607">
    <property type="entry name" value="patatin-like protein"/>
    <property type="match status" value="1"/>
</dbReference>
<feature type="short sequence motif" description="GXSXG" evidence="2">
    <location>
        <begin position="72"/>
        <end position="76"/>
    </location>
</feature>
<dbReference type="SUPFAM" id="SSF52151">
    <property type="entry name" value="FabD/lysophospholipase-like"/>
    <property type="match status" value="1"/>
</dbReference>
<feature type="region of interest" description="Disordered" evidence="3">
    <location>
        <begin position="236"/>
        <end position="255"/>
    </location>
</feature>
<dbReference type="InterPro" id="IPR002641">
    <property type="entry name" value="PNPLA_dom"/>
</dbReference>
<dbReference type="Pfam" id="PF01734">
    <property type="entry name" value="Patatin"/>
    <property type="match status" value="1"/>
</dbReference>
<keyword evidence="2" id="KW-0442">Lipid degradation</keyword>
<gene>
    <name evidence="6" type="ORF">GCM10009533_62940</name>
</gene>
<feature type="transmembrane region" description="Helical" evidence="4">
    <location>
        <begin position="919"/>
        <end position="936"/>
    </location>
</feature>
<reference evidence="6 7" key="1">
    <citation type="journal article" date="2019" name="Int. J. Syst. Evol. Microbiol.">
        <title>The Global Catalogue of Microorganisms (GCM) 10K type strain sequencing project: providing services to taxonomists for standard genome sequencing and annotation.</title>
        <authorList>
            <consortium name="The Broad Institute Genomics Platform"/>
            <consortium name="The Broad Institute Genome Sequencing Center for Infectious Disease"/>
            <person name="Wu L."/>
            <person name="Ma J."/>
        </authorList>
    </citation>
    <scope>NUCLEOTIDE SEQUENCE [LARGE SCALE GENOMIC DNA]</scope>
    <source>
        <strain evidence="6 7">JCM 10303</strain>
    </source>
</reference>
<feature type="transmembrane region" description="Helical" evidence="4">
    <location>
        <begin position="892"/>
        <end position="912"/>
    </location>
</feature>
<evidence type="ECO:0000256" key="1">
    <source>
        <dbReference type="ARBA" id="ARBA00023098"/>
    </source>
</evidence>
<proteinExistence type="predicted"/>
<accession>A0ABN1E0I4</accession>
<protein>
    <submittedName>
        <fullName evidence="6">Patatin-like protein</fullName>
    </submittedName>
</protein>
<name>A0ABN1E0I4_SACER</name>
<keyword evidence="2" id="KW-0378">Hydrolase</keyword>
<evidence type="ECO:0000256" key="4">
    <source>
        <dbReference type="SAM" id="Phobius"/>
    </source>
</evidence>
<keyword evidence="1 2" id="KW-0443">Lipid metabolism</keyword>
<feature type="transmembrane region" description="Helical" evidence="4">
    <location>
        <begin position="1118"/>
        <end position="1142"/>
    </location>
</feature>
<feature type="transmembrane region" description="Helical" evidence="4">
    <location>
        <begin position="1094"/>
        <end position="1112"/>
    </location>
</feature>
<keyword evidence="4" id="KW-1133">Transmembrane helix</keyword>
<feature type="active site" description="Nucleophile" evidence="2">
    <location>
        <position position="74"/>
    </location>
</feature>
<comment type="caution">
    <text evidence="2">Lacks conserved residue(s) required for the propagation of feature annotation.</text>
</comment>
<dbReference type="Gene3D" id="3.40.1090.10">
    <property type="entry name" value="Cytosolic phospholipase A2 catalytic domain"/>
    <property type="match status" value="1"/>
</dbReference>
<feature type="short sequence motif" description="DGA/G" evidence="2">
    <location>
        <begin position="268"/>
        <end position="270"/>
    </location>
</feature>
<evidence type="ECO:0000259" key="5">
    <source>
        <dbReference type="PROSITE" id="PS51635"/>
    </source>
</evidence>
<evidence type="ECO:0000313" key="6">
    <source>
        <dbReference type="EMBL" id="GAA0556653.1"/>
    </source>
</evidence>
<dbReference type="InterPro" id="IPR024282">
    <property type="entry name" value="DUF3376"/>
</dbReference>
<dbReference type="PROSITE" id="PS51635">
    <property type="entry name" value="PNPLA"/>
    <property type="match status" value="1"/>
</dbReference>
<organism evidence="6 7">
    <name type="scientific">Saccharopolyspora erythraea</name>
    <name type="common">Streptomyces erythraeus</name>
    <dbReference type="NCBI Taxonomy" id="1836"/>
    <lineage>
        <taxon>Bacteria</taxon>
        <taxon>Bacillati</taxon>
        <taxon>Actinomycetota</taxon>
        <taxon>Actinomycetes</taxon>
        <taxon>Pseudonocardiales</taxon>
        <taxon>Pseudonocardiaceae</taxon>
        <taxon>Saccharopolyspora</taxon>
    </lineage>
</organism>
<dbReference type="Pfam" id="PF11856">
    <property type="entry name" value="DUF3376"/>
    <property type="match status" value="1"/>
</dbReference>
<dbReference type="RefSeq" id="WP_011873236.1">
    <property type="nucleotide sequence ID" value="NZ_BAAAGS010000071.1"/>
</dbReference>
<keyword evidence="7" id="KW-1185">Reference proteome</keyword>
<comment type="caution">
    <text evidence="6">The sequence shown here is derived from an EMBL/GenBank/DDBJ whole genome shotgun (WGS) entry which is preliminary data.</text>
</comment>
<feature type="transmembrane region" description="Helical" evidence="4">
    <location>
        <begin position="1010"/>
        <end position="1030"/>
    </location>
</feature>
<keyword evidence="4" id="KW-0472">Membrane</keyword>
<keyword evidence="4" id="KW-0812">Transmembrane</keyword>
<evidence type="ECO:0000313" key="7">
    <source>
        <dbReference type="Proteomes" id="UP001500729"/>
    </source>
</evidence>
<feature type="domain" description="PNPLA" evidence="5">
    <location>
        <begin position="17"/>
        <end position="281"/>
    </location>
</feature>
<dbReference type="InterPro" id="IPR019894">
    <property type="entry name" value="Patatin-related_protein"/>
</dbReference>
<dbReference type="Proteomes" id="UP001500729">
    <property type="component" value="Unassembled WGS sequence"/>
</dbReference>
<feature type="active site" description="Proton acceptor" evidence="2">
    <location>
        <position position="268"/>
    </location>
</feature>